<organism evidence="3 4">
    <name type="scientific">Coilia grayii</name>
    <name type="common">Gray's grenadier anchovy</name>
    <dbReference type="NCBI Taxonomy" id="363190"/>
    <lineage>
        <taxon>Eukaryota</taxon>
        <taxon>Metazoa</taxon>
        <taxon>Chordata</taxon>
        <taxon>Craniata</taxon>
        <taxon>Vertebrata</taxon>
        <taxon>Euteleostomi</taxon>
        <taxon>Actinopterygii</taxon>
        <taxon>Neopterygii</taxon>
        <taxon>Teleostei</taxon>
        <taxon>Clupei</taxon>
        <taxon>Clupeiformes</taxon>
        <taxon>Clupeoidei</taxon>
        <taxon>Engraulidae</taxon>
        <taxon>Coilinae</taxon>
        <taxon>Coilia</taxon>
    </lineage>
</organism>
<dbReference type="CDD" id="cd00063">
    <property type="entry name" value="FN3"/>
    <property type="match status" value="4"/>
</dbReference>
<evidence type="ECO:0000259" key="2">
    <source>
        <dbReference type="PROSITE" id="PS50853"/>
    </source>
</evidence>
<feature type="region of interest" description="Disordered" evidence="1">
    <location>
        <begin position="403"/>
        <end position="423"/>
    </location>
</feature>
<keyword evidence="4" id="KW-1185">Reference proteome</keyword>
<evidence type="ECO:0000256" key="1">
    <source>
        <dbReference type="SAM" id="MobiDB-lite"/>
    </source>
</evidence>
<dbReference type="GO" id="GO:0016020">
    <property type="term" value="C:membrane"/>
    <property type="evidence" value="ECO:0007669"/>
    <property type="project" value="UniProtKB-SubCell"/>
</dbReference>
<protein>
    <recommendedName>
        <fullName evidence="2">Fibronectin type-III domain-containing protein</fullName>
    </recommendedName>
</protein>
<dbReference type="Proteomes" id="UP001591681">
    <property type="component" value="Unassembled WGS sequence"/>
</dbReference>
<dbReference type="SUPFAM" id="SSF49265">
    <property type="entry name" value="Fibronectin type III"/>
    <property type="match status" value="4"/>
</dbReference>
<accession>A0ABD1KHV9</accession>
<dbReference type="EMBL" id="JBHFQA010000005">
    <property type="protein sequence ID" value="KAL2098581.1"/>
    <property type="molecule type" value="Genomic_DNA"/>
</dbReference>
<feature type="compositionally biased region" description="Low complexity" evidence="1">
    <location>
        <begin position="403"/>
        <end position="417"/>
    </location>
</feature>
<feature type="domain" description="Fibronectin type-III" evidence="2">
    <location>
        <begin position="250"/>
        <end position="342"/>
    </location>
</feature>
<dbReference type="InterPro" id="IPR036116">
    <property type="entry name" value="FN3_sf"/>
</dbReference>
<name>A0ABD1KHV9_9TELE</name>
<dbReference type="FunFam" id="2.60.40.10:FF:001099">
    <property type="entry name" value="Usherin"/>
    <property type="match status" value="1"/>
</dbReference>
<sequence>MWEAPAGVRGVIERYVVTAYNQDQPSQPPLTATFLPTHHLAGNVSGLAPFTRYRLTLTACTEAGCVESSGGQSISTPEEAPEEVIAPIAVAEPNSLSVQWGAPKQPNGIITEFLLYKDHTLVYRGTDTQFNITGLGVYSSHRFLLSVCTSAGCTNSTEVTLYTGQLPPAHVSPPSLTVLDSRSIYIQWSAPLEVNGVLEFYLVYLWSAGAQPAVVYNSSDSELQEDYTLSRLTPGTTYFLQIAVRTEESTPEDVPAPRVQALSPDSFNVSWGPPRHPNGVISAYRLWMNGAVMHNASADTHFVLVTHLTPWSLHGLRLQACTAKGCALGPVVLARTLESRPEGDLVLEVLSDGPNAVKARWQAPARPNGNLTYTVLATGTFHNTPGNLSCTVLFTFHDTSVGNSSSSSSAVAPAPAEGEGEGERRALLSSTAVGHWVSVGGLQAFSNYSVFLRACNSQGCLDSPPVPVSMPPGGTPQCQRNLRSTSSVTIEDSDGCLSVDEEEEGSGSGLFVSLETLWITD</sequence>
<feature type="domain" description="Fibronectin type-III" evidence="2">
    <location>
        <begin position="80"/>
        <end position="169"/>
    </location>
</feature>
<dbReference type="SMART" id="SM00060">
    <property type="entry name" value="FN3"/>
    <property type="match status" value="4"/>
</dbReference>
<dbReference type="PANTHER" id="PTHR46957:SF3">
    <property type="entry name" value="CYTOKINE RECEPTOR"/>
    <property type="match status" value="1"/>
</dbReference>
<dbReference type="InterPro" id="IPR013783">
    <property type="entry name" value="Ig-like_fold"/>
</dbReference>
<dbReference type="Gene3D" id="2.60.40.10">
    <property type="entry name" value="Immunoglobulins"/>
    <property type="match status" value="5"/>
</dbReference>
<feature type="domain" description="Fibronectin type-III" evidence="2">
    <location>
        <begin position="1"/>
        <end position="79"/>
    </location>
</feature>
<dbReference type="InterPro" id="IPR003961">
    <property type="entry name" value="FN3_dom"/>
</dbReference>
<evidence type="ECO:0000313" key="3">
    <source>
        <dbReference type="EMBL" id="KAL2098581.1"/>
    </source>
</evidence>
<reference evidence="3 4" key="1">
    <citation type="submission" date="2024-09" db="EMBL/GenBank/DDBJ databases">
        <title>A chromosome-level genome assembly of Gray's grenadier anchovy, Coilia grayii.</title>
        <authorList>
            <person name="Fu Z."/>
        </authorList>
    </citation>
    <scope>NUCLEOTIDE SEQUENCE [LARGE SCALE GENOMIC DNA]</scope>
    <source>
        <strain evidence="3">G4</strain>
        <tissue evidence="3">Muscle</tissue>
    </source>
</reference>
<feature type="domain" description="Fibronectin type-III" evidence="2">
    <location>
        <begin position="377"/>
        <end position="478"/>
    </location>
</feature>
<comment type="caution">
    <text evidence="3">The sequence shown here is derived from an EMBL/GenBank/DDBJ whole genome shotgun (WGS) entry which is preliminary data.</text>
</comment>
<dbReference type="AlphaFoldDB" id="A0ABD1KHV9"/>
<dbReference type="Pfam" id="PF00041">
    <property type="entry name" value="fn3"/>
    <property type="match status" value="1"/>
</dbReference>
<dbReference type="InterPro" id="IPR050713">
    <property type="entry name" value="RTP_Phos/Ushers"/>
</dbReference>
<dbReference type="PROSITE" id="PS50853">
    <property type="entry name" value="FN3"/>
    <property type="match status" value="4"/>
</dbReference>
<dbReference type="PANTHER" id="PTHR46957">
    <property type="entry name" value="CYTOKINE RECEPTOR"/>
    <property type="match status" value="1"/>
</dbReference>
<gene>
    <name evidence="3" type="ORF">ACEWY4_005061</name>
</gene>
<evidence type="ECO:0000313" key="4">
    <source>
        <dbReference type="Proteomes" id="UP001591681"/>
    </source>
</evidence>
<proteinExistence type="predicted"/>